<dbReference type="Proteomes" id="UP000663699">
    <property type="component" value="Chromosome 7"/>
</dbReference>
<evidence type="ECO:0000313" key="7">
    <source>
        <dbReference type="Proteomes" id="UP000663699"/>
    </source>
</evidence>
<dbReference type="FunFam" id="1.25.40.330:FF:000001">
    <property type="entry name" value="Adenylyl cyclase-associated protein"/>
    <property type="match status" value="1"/>
</dbReference>
<dbReference type="Pfam" id="PF08603">
    <property type="entry name" value="CAP_C"/>
    <property type="match status" value="1"/>
</dbReference>
<dbReference type="PANTHER" id="PTHR10652:SF0">
    <property type="entry name" value="ADENYLYL CYCLASE-ASSOCIATED PROTEIN"/>
    <property type="match status" value="1"/>
</dbReference>
<evidence type="ECO:0000256" key="2">
    <source>
        <dbReference type="ARBA" id="ARBA00054756"/>
    </source>
</evidence>
<dbReference type="InterPro" id="IPR053950">
    <property type="entry name" value="CAP_N"/>
</dbReference>
<dbReference type="AlphaFoldDB" id="A0A899GAH0"/>
<evidence type="ECO:0000256" key="4">
    <source>
        <dbReference type="SAM" id="MobiDB-lite"/>
    </source>
</evidence>
<dbReference type="InterPro" id="IPR016098">
    <property type="entry name" value="CAP/MinC_C"/>
</dbReference>
<keyword evidence="7" id="KW-1185">Reference proteome</keyword>
<dbReference type="GO" id="GO:0007015">
    <property type="term" value="P:actin filament organization"/>
    <property type="evidence" value="ECO:0007669"/>
    <property type="project" value="TreeGrafter"/>
</dbReference>
<dbReference type="InterPro" id="IPR013912">
    <property type="entry name" value="Adenylate_cyclase-assoc_CAP_C"/>
</dbReference>
<dbReference type="InterPro" id="IPR006599">
    <property type="entry name" value="CARP_motif"/>
</dbReference>
<dbReference type="EMBL" id="CP054538">
    <property type="protein sequence ID" value="QSL65577.1"/>
    <property type="molecule type" value="Genomic_DNA"/>
</dbReference>
<feature type="domain" description="C-CAP/cofactor C-like" evidence="5">
    <location>
        <begin position="316"/>
        <end position="445"/>
    </location>
</feature>
<feature type="compositionally biased region" description="Polar residues" evidence="4">
    <location>
        <begin position="240"/>
        <end position="255"/>
    </location>
</feature>
<comment type="function">
    <text evidence="2">The N-terminal domain binds to adenylyl cyclase, thereby enabling adenylyl cyclase to be activated by upstream regulatory signals, such as Ras. The C-terminal domain is required for normal cellular morphology and growth control.</text>
</comment>
<dbReference type="GO" id="GO:0003779">
    <property type="term" value="F:actin binding"/>
    <property type="evidence" value="ECO:0007669"/>
    <property type="project" value="InterPro"/>
</dbReference>
<organism evidence="6 7">
    <name type="scientific">Pneumocystis wakefieldiae</name>
    <dbReference type="NCBI Taxonomy" id="38082"/>
    <lineage>
        <taxon>Eukaryota</taxon>
        <taxon>Fungi</taxon>
        <taxon>Dikarya</taxon>
        <taxon>Ascomycota</taxon>
        <taxon>Taphrinomycotina</taxon>
        <taxon>Pneumocystomycetes</taxon>
        <taxon>Pneumocystaceae</taxon>
        <taxon>Pneumocystis</taxon>
    </lineage>
</organism>
<dbReference type="Pfam" id="PF21938">
    <property type="entry name" value="CAP_N"/>
    <property type="match status" value="1"/>
</dbReference>
<evidence type="ECO:0000256" key="1">
    <source>
        <dbReference type="ARBA" id="ARBA00007659"/>
    </source>
</evidence>
<dbReference type="InterPro" id="IPR017901">
    <property type="entry name" value="C-CAP_CF_C-like"/>
</dbReference>
<evidence type="ECO:0000259" key="5">
    <source>
        <dbReference type="PROSITE" id="PS51329"/>
    </source>
</evidence>
<dbReference type="PANTHER" id="PTHR10652">
    <property type="entry name" value="ADENYLYL CYCLASE-ASSOCIATED PROTEIN"/>
    <property type="match status" value="1"/>
</dbReference>
<gene>
    <name evidence="6" type="ORF">MERGE_002890</name>
</gene>
<dbReference type="PROSITE" id="PS51329">
    <property type="entry name" value="C_CAP_COFACTOR_C"/>
    <property type="match status" value="1"/>
</dbReference>
<dbReference type="GO" id="GO:0008179">
    <property type="term" value="F:adenylate cyclase binding"/>
    <property type="evidence" value="ECO:0007669"/>
    <property type="project" value="TreeGrafter"/>
</dbReference>
<dbReference type="InterPro" id="IPR036223">
    <property type="entry name" value="CAP_C_sf"/>
</dbReference>
<dbReference type="GO" id="GO:0005737">
    <property type="term" value="C:cytoplasm"/>
    <property type="evidence" value="ECO:0007669"/>
    <property type="project" value="TreeGrafter"/>
</dbReference>
<feature type="region of interest" description="Disordered" evidence="4">
    <location>
        <begin position="232"/>
        <end position="255"/>
    </location>
</feature>
<reference evidence="6" key="1">
    <citation type="submission" date="2020-06" db="EMBL/GenBank/DDBJ databases">
        <title>Genomes of multiple members of Pneumocystis genus reveal paths to human pathogen Pneumocystis jirovecii.</title>
        <authorList>
            <person name="Cisse O.H."/>
            <person name="Ma L."/>
            <person name="Dekker J."/>
            <person name="Khil P."/>
            <person name="Jo J."/>
            <person name="Brenchley J."/>
            <person name="Blair R."/>
            <person name="Pahar B."/>
            <person name="Chabe M."/>
            <person name="Van Rompay K.A."/>
            <person name="Keesler R."/>
            <person name="Sukura A."/>
            <person name="Hirsch V."/>
            <person name="Kutty G."/>
            <person name="Liu Y."/>
            <person name="Peng L."/>
            <person name="Chen J."/>
            <person name="Song J."/>
            <person name="Weissenbacher-Lang C."/>
            <person name="Xu J."/>
            <person name="Upham N.S."/>
            <person name="Stajich J.E."/>
            <person name="Cuomo C.A."/>
            <person name="Cushion M.T."/>
            <person name="Kovacs J.A."/>
        </authorList>
    </citation>
    <scope>NUCLEOTIDE SEQUENCE</scope>
    <source>
        <strain evidence="6">2A</strain>
    </source>
</reference>
<evidence type="ECO:0000313" key="6">
    <source>
        <dbReference type="EMBL" id="QSL65577.1"/>
    </source>
</evidence>
<evidence type="ECO:0000256" key="3">
    <source>
        <dbReference type="ARBA" id="ARBA00072052"/>
    </source>
</evidence>
<protein>
    <recommendedName>
        <fullName evidence="3">Adenylyl cyclase-associated protein</fullName>
    </recommendedName>
</protein>
<proteinExistence type="inferred from homology"/>
<sequence>MVSNICATREKNTEESLHSLVKRFESVAERLEKLSELSVKKDVSKDDDKDLETVFRSFFSSIMKEYLCLSEKLNKEVMEQAQYVLEAFEKLGEFIVKGSCMEKPDFSSSEFQTLIEPLQNKMDKVISIRNRNRGSEVFNHLSMVSEGIVALGWIAVEPTPVLYIGDMKDSAQFYANRILKEKESVHTKWVYSFINLLTELQSYVKTYYNSGFLWNSEKTNLESNKRIHDSTDIKDRAKTDATSNPSISESKTKGTSNIESVFSELNMGESITKKLRKVDKSQIICKNPSHPEQSSVPSNYQSSLISTTEERKAKLPCKKELVGSRWNIENFEDNHDIMIDEFEANQTIFIFNCKRSTITLKGKANAVYIDQSSNCGIIVDTLISSIESTRSTSLQIQVSGYTPTITLDQCDNTQIYLSPKCLSTEIITKHHIPEMLKSTIVNGKLITNFVEHLS</sequence>
<dbReference type="InterPro" id="IPR001837">
    <property type="entry name" value="Adenylate_cyclase-assoc_CAP"/>
</dbReference>
<dbReference type="Gene3D" id="2.160.20.70">
    <property type="match status" value="1"/>
</dbReference>
<dbReference type="SUPFAM" id="SSF69340">
    <property type="entry name" value="C-terminal domain of adenylylcyclase associated protein"/>
    <property type="match status" value="1"/>
</dbReference>
<dbReference type="OrthoDB" id="77251at2759"/>
<dbReference type="SUPFAM" id="SSF101278">
    <property type="entry name" value="N-terminal domain of adenylylcyclase associated protein, CAP"/>
    <property type="match status" value="1"/>
</dbReference>
<name>A0A899GAH0_9ASCO</name>
<dbReference type="GO" id="GO:0019933">
    <property type="term" value="P:cAMP-mediated signaling"/>
    <property type="evidence" value="ECO:0007669"/>
    <property type="project" value="TreeGrafter"/>
</dbReference>
<dbReference type="Gene3D" id="1.25.40.330">
    <property type="entry name" value="Adenylate cyclase-associated CAP, N-terminal domain"/>
    <property type="match status" value="1"/>
</dbReference>
<comment type="similarity">
    <text evidence="1">Belongs to the CAP family.</text>
</comment>
<dbReference type="InterPro" id="IPR036222">
    <property type="entry name" value="CAP_N_sf"/>
</dbReference>
<dbReference type="SMART" id="SM00673">
    <property type="entry name" value="CARP"/>
    <property type="match status" value="2"/>
</dbReference>
<accession>A0A899GAH0</accession>